<dbReference type="Pfam" id="PF01636">
    <property type="entry name" value="APH"/>
    <property type="match status" value="1"/>
</dbReference>
<dbReference type="PANTHER" id="PTHR21310:SF56">
    <property type="entry name" value="AMINOGLYCOSIDE PHOSPHOTRANSFERASE DOMAIN-CONTAINING PROTEIN"/>
    <property type="match status" value="1"/>
</dbReference>
<evidence type="ECO:0000313" key="3">
    <source>
        <dbReference type="EMBL" id="KDQ62012.1"/>
    </source>
</evidence>
<evidence type="ECO:0000313" key="4">
    <source>
        <dbReference type="Proteomes" id="UP000027265"/>
    </source>
</evidence>
<sequence>MSTNSSPPSSGGAHAGSDASTIIYNHEPFDSYVDKVRSLLVALFPNQCSESTPIWHINGGSYHRVIGASLSDSGNTSSSESERGDHIVIRVPRPEFSELGREADDEAAVISFLESHSKIPVPSVLKLDLTSDNPLGDPYVIQRMLPGEPLCDVYPSMTFEEKSEIVKEVVKLMGQLCGITFESIGYLNAKTKKDPSSGLSVGPFHVLVDDSKPGSSPTPVAIDISSFLDIQVAHILQTANDETYTYPNLDKFASTFRDKLLPKLQTLSPQITLYHGDFSPQNILVSRSSDGESLSWKVSGLLDWDGSCALPAPMAYSYPDFLWNWDSDWNEPDPYHHHHHHHHTLSAHSSRAHFNPYSHSLHTPAYSRPGSPHSHLHSRPGTPSHSHLHLHLHTPSHSRSHLNLLEPLGDEGKLLKELFVKEIKAVVPDFVDIVERKESMDLKEMGWLLIWGFRSREEGDEGDAILERLGVIGK</sequence>
<name>A0A067QET9_9AGAM</name>
<organism evidence="3 4">
    <name type="scientific">Jaapia argillacea MUCL 33604</name>
    <dbReference type="NCBI Taxonomy" id="933084"/>
    <lineage>
        <taxon>Eukaryota</taxon>
        <taxon>Fungi</taxon>
        <taxon>Dikarya</taxon>
        <taxon>Basidiomycota</taxon>
        <taxon>Agaricomycotina</taxon>
        <taxon>Agaricomycetes</taxon>
        <taxon>Agaricomycetidae</taxon>
        <taxon>Jaapiales</taxon>
        <taxon>Jaapiaceae</taxon>
        <taxon>Jaapia</taxon>
    </lineage>
</organism>
<feature type="region of interest" description="Disordered" evidence="1">
    <location>
        <begin position="365"/>
        <end position="392"/>
    </location>
</feature>
<dbReference type="EMBL" id="KL197712">
    <property type="protein sequence ID" value="KDQ62012.1"/>
    <property type="molecule type" value="Genomic_DNA"/>
</dbReference>
<proteinExistence type="predicted"/>
<gene>
    <name evidence="3" type="ORF">JAAARDRAFT_31487</name>
</gene>
<dbReference type="InterPro" id="IPR011009">
    <property type="entry name" value="Kinase-like_dom_sf"/>
</dbReference>
<reference evidence="4" key="1">
    <citation type="journal article" date="2014" name="Proc. Natl. Acad. Sci. U.S.A.">
        <title>Extensive sampling of basidiomycete genomes demonstrates inadequacy of the white-rot/brown-rot paradigm for wood decay fungi.</title>
        <authorList>
            <person name="Riley R."/>
            <person name="Salamov A.A."/>
            <person name="Brown D.W."/>
            <person name="Nagy L.G."/>
            <person name="Floudas D."/>
            <person name="Held B.W."/>
            <person name="Levasseur A."/>
            <person name="Lombard V."/>
            <person name="Morin E."/>
            <person name="Otillar R."/>
            <person name="Lindquist E.A."/>
            <person name="Sun H."/>
            <person name="LaButti K.M."/>
            <person name="Schmutz J."/>
            <person name="Jabbour D."/>
            <person name="Luo H."/>
            <person name="Baker S.E."/>
            <person name="Pisabarro A.G."/>
            <person name="Walton J.D."/>
            <person name="Blanchette R.A."/>
            <person name="Henrissat B."/>
            <person name="Martin F."/>
            <person name="Cullen D."/>
            <person name="Hibbett D.S."/>
            <person name="Grigoriev I.V."/>
        </authorList>
    </citation>
    <scope>NUCLEOTIDE SEQUENCE [LARGE SCALE GENOMIC DNA]</scope>
    <source>
        <strain evidence="4">MUCL 33604</strain>
    </source>
</reference>
<dbReference type="InterPro" id="IPR002575">
    <property type="entry name" value="Aminoglycoside_PTrfase"/>
</dbReference>
<evidence type="ECO:0000259" key="2">
    <source>
        <dbReference type="Pfam" id="PF01636"/>
    </source>
</evidence>
<dbReference type="Gene3D" id="3.90.1200.10">
    <property type="match status" value="1"/>
</dbReference>
<keyword evidence="4" id="KW-1185">Reference proteome</keyword>
<dbReference type="InterPro" id="IPR051678">
    <property type="entry name" value="AGP_Transferase"/>
</dbReference>
<dbReference type="InParanoid" id="A0A067QET9"/>
<evidence type="ECO:0000256" key="1">
    <source>
        <dbReference type="SAM" id="MobiDB-lite"/>
    </source>
</evidence>
<dbReference type="Proteomes" id="UP000027265">
    <property type="component" value="Unassembled WGS sequence"/>
</dbReference>
<dbReference type="SUPFAM" id="SSF56112">
    <property type="entry name" value="Protein kinase-like (PK-like)"/>
    <property type="match status" value="1"/>
</dbReference>
<protein>
    <recommendedName>
        <fullName evidence="2">Aminoglycoside phosphotransferase domain-containing protein</fullName>
    </recommendedName>
</protein>
<dbReference type="PANTHER" id="PTHR21310">
    <property type="entry name" value="AMINOGLYCOSIDE PHOSPHOTRANSFERASE-RELATED-RELATED"/>
    <property type="match status" value="1"/>
</dbReference>
<dbReference type="HOGENOM" id="CLU_576270_0_0_1"/>
<dbReference type="OrthoDB" id="10003767at2759"/>
<dbReference type="Pfam" id="PF13136">
    <property type="entry name" value="DUF3984"/>
    <property type="match status" value="1"/>
</dbReference>
<dbReference type="STRING" id="933084.A0A067QET9"/>
<dbReference type="InterPro" id="IPR025040">
    <property type="entry name" value="DUF3984"/>
</dbReference>
<dbReference type="AlphaFoldDB" id="A0A067QET9"/>
<accession>A0A067QET9</accession>
<feature type="domain" description="Aminoglycoside phosphotransferase" evidence="2">
    <location>
        <begin position="83"/>
        <end position="308"/>
    </location>
</feature>